<evidence type="ECO:0000256" key="11">
    <source>
        <dbReference type="ARBA" id="ARBA00093621"/>
    </source>
</evidence>
<dbReference type="Proteomes" id="UP000792457">
    <property type="component" value="Unassembled WGS sequence"/>
</dbReference>
<sequence length="302" mass="33951">MASSTVNFINQVSVILRKQGNDNLQKKATFLDCLVHYFDPSKNLVSVKCSLSENLLTLCGPIVVRERSDEDIVTLQHSPECPISHLTSEDAGLIPQDTINRGVAVGVSVVLESLDEKMLMTRRASHLRTFPNAWVPPGGHIELNESLYSAGLRELHEETGIKLNASSDSIKILCLWESVYPVLLGIDLPRRHHVVVYLIAKVNKPWNEIHDDIKLDPDEVQACTWLSPDIVKKLLSRKLDDAEMHEMFTVQDNGSLAPQPLDLKTMFYHLLWREGKVYSGSQLALSKWIEKKSIGPNQISKI</sequence>
<dbReference type="InterPro" id="IPR033716">
    <property type="entry name" value="Nudt17_dom"/>
</dbReference>
<accession>A0A8K0K0V1</accession>
<dbReference type="EC" id="3.6.1.62" evidence="8"/>
<comment type="cofactor">
    <cofactor evidence="1">
        <name>Mn(2+)</name>
        <dbReference type="ChEBI" id="CHEBI:29035"/>
    </cofactor>
</comment>
<keyword evidence="5" id="KW-0378">Hydrolase</keyword>
<dbReference type="GO" id="GO:0035529">
    <property type="term" value="F:NADH pyrophosphatase activity"/>
    <property type="evidence" value="ECO:0007669"/>
    <property type="project" value="TreeGrafter"/>
</dbReference>
<evidence type="ECO:0000256" key="7">
    <source>
        <dbReference type="ARBA" id="ARBA00023211"/>
    </source>
</evidence>
<evidence type="ECO:0000256" key="4">
    <source>
        <dbReference type="ARBA" id="ARBA00022723"/>
    </source>
</evidence>
<comment type="function">
    <text evidence="10">Acts as a decapping enzyme capable of hydrolyzing monomethylated capped RNAs (in vitro). Hydrolyzes monomethylated capped RNA after alpha and beta phosphates to form N(7)-methyl-GDP. Shows low activity towards unmethylated capped RNA.</text>
</comment>
<evidence type="ECO:0000256" key="9">
    <source>
        <dbReference type="ARBA" id="ARBA00093205"/>
    </source>
</evidence>
<dbReference type="GO" id="GO:0046872">
    <property type="term" value="F:metal ion binding"/>
    <property type="evidence" value="ECO:0007669"/>
    <property type="project" value="UniProtKB-KW"/>
</dbReference>
<evidence type="ECO:0000256" key="8">
    <source>
        <dbReference type="ARBA" id="ARBA00026102"/>
    </source>
</evidence>
<dbReference type="InterPro" id="IPR050241">
    <property type="entry name" value="NAD-cap_RNA_hydrolase_NudC"/>
</dbReference>
<dbReference type="InterPro" id="IPR015797">
    <property type="entry name" value="NUDIX_hydrolase-like_dom_sf"/>
</dbReference>
<evidence type="ECO:0000256" key="2">
    <source>
        <dbReference type="ARBA" id="ARBA00001946"/>
    </source>
</evidence>
<dbReference type="Pfam" id="PF00293">
    <property type="entry name" value="NUDIX"/>
    <property type="match status" value="1"/>
</dbReference>
<evidence type="ECO:0000313" key="15">
    <source>
        <dbReference type="Proteomes" id="UP000792457"/>
    </source>
</evidence>
<dbReference type="GO" id="GO:0005777">
    <property type="term" value="C:peroxisome"/>
    <property type="evidence" value="ECO:0007669"/>
    <property type="project" value="TreeGrafter"/>
</dbReference>
<dbReference type="CDD" id="cd04694">
    <property type="entry name" value="NUDIX_Nudt17"/>
    <property type="match status" value="1"/>
</dbReference>
<reference evidence="14" key="2">
    <citation type="submission" date="2017-10" db="EMBL/GenBank/DDBJ databases">
        <title>Ladona fulva Genome sequencing and assembly.</title>
        <authorList>
            <person name="Murali S."/>
            <person name="Richards S."/>
            <person name="Bandaranaike D."/>
            <person name="Bellair M."/>
            <person name="Blankenburg K."/>
            <person name="Chao H."/>
            <person name="Dinh H."/>
            <person name="Doddapaneni H."/>
            <person name="Dugan-Rocha S."/>
            <person name="Elkadiri S."/>
            <person name="Gnanaolivu R."/>
            <person name="Hernandez B."/>
            <person name="Skinner E."/>
            <person name="Javaid M."/>
            <person name="Lee S."/>
            <person name="Li M."/>
            <person name="Ming W."/>
            <person name="Munidasa M."/>
            <person name="Muniz J."/>
            <person name="Nguyen L."/>
            <person name="Hughes D."/>
            <person name="Osuji N."/>
            <person name="Pu L.-L."/>
            <person name="Puazo M."/>
            <person name="Qu C."/>
            <person name="Quiroz J."/>
            <person name="Raj R."/>
            <person name="Weissenberger G."/>
            <person name="Xin Y."/>
            <person name="Zou X."/>
            <person name="Han Y."/>
            <person name="Worley K."/>
            <person name="Muzny D."/>
            <person name="Gibbs R."/>
        </authorList>
    </citation>
    <scope>NUCLEOTIDE SEQUENCE</scope>
    <source>
        <strain evidence="14">Sampled in the wild</strain>
    </source>
</reference>
<proteinExistence type="inferred from homology"/>
<dbReference type="Gene3D" id="3.90.79.10">
    <property type="entry name" value="Nucleoside Triphosphate Pyrophosphohydrolase"/>
    <property type="match status" value="1"/>
</dbReference>
<keyword evidence="6" id="KW-0460">Magnesium</keyword>
<evidence type="ECO:0000259" key="13">
    <source>
        <dbReference type="PROSITE" id="PS51462"/>
    </source>
</evidence>
<keyword evidence="15" id="KW-1185">Reference proteome</keyword>
<comment type="cofactor">
    <cofactor evidence="2">
        <name>Mg(2+)</name>
        <dbReference type="ChEBI" id="CHEBI:18420"/>
    </cofactor>
</comment>
<evidence type="ECO:0000256" key="5">
    <source>
        <dbReference type="ARBA" id="ARBA00022801"/>
    </source>
</evidence>
<dbReference type="SUPFAM" id="SSF55811">
    <property type="entry name" value="Nudix"/>
    <property type="match status" value="1"/>
</dbReference>
<dbReference type="InterPro" id="IPR000086">
    <property type="entry name" value="NUDIX_hydrolase_dom"/>
</dbReference>
<dbReference type="GO" id="GO:0005829">
    <property type="term" value="C:cytosol"/>
    <property type="evidence" value="ECO:0007669"/>
    <property type="project" value="TreeGrafter"/>
</dbReference>
<reference evidence="14" key="1">
    <citation type="submission" date="2013-04" db="EMBL/GenBank/DDBJ databases">
        <authorList>
            <person name="Qu J."/>
            <person name="Murali S.C."/>
            <person name="Bandaranaike D."/>
            <person name="Bellair M."/>
            <person name="Blankenburg K."/>
            <person name="Chao H."/>
            <person name="Dinh H."/>
            <person name="Doddapaneni H."/>
            <person name="Downs B."/>
            <person name="Dugan-Rocha S."/>
            <person name="Elkadiri S."/>
            <person name="Gnanaolivu R.D."/>
            <person name="Hernandez B."/>
            <person name="Javaid M."/>
            <person name="Jayaseelan J.C."/>
            <person name="Lee S."/>
            <person name="Li M."/>
            <person name="Ming W."/>
            <person name="Munidasa M."/>
            <person name="Muniz J."/>
            <person name="Nguyen L."/>
            <person name="Ongeri F."/>
            <person name="Osuji N."/>
            <person name="Pu L.-L."/>
            <person name="Puazo M."/>
            <person name="Qu C."/>
            <person name="Quiroz J."/>
            <person name="Raj R."/>
            <person name="Weissenberger G."/>
            <person name="Xin Y."/>
            <person name="Zou X."/>
            <person name="Han Y."/>
            <person name="Richards S."/>
            <person name="Worley K."/>
            <person name="Muzny D."/>
            <person name="Gibbs R."/>
        </authorList>
    </citation>
    <scope>NUCLEOTIDE SEQUENCE</scope>
    <source>
        <strain evidence="14">Sampled in the wild</strain>
    </source>
</reference>
<dbReference type="GO" id="GO:0140933">
    <property type="term" value="F:5'-(N(7)-methylguanosine 5'-triphospho)-[mRNA] hydrolase activity"/>
    <property type="evidence" value="ECO:0007669"/>
    <property type="project" value="UniProtKB-EC"/>
</dbReference>
<dbReference type="PROSITE" id="PS51462">
    <property type="entry name" value="NUDIX"/>
    <property type="match status" value="1"/>
</dbReference>
<dbReference type="GO" id="GO:0019677">
    <property type="term" value="P:NAD+ catabolic process"/>
    <property type="evidence" value="ECO:0007669"/>
    <property type="project" value="TreeGrafter"/>
</dbReference>
<evidence type="ECO:0000256" key="1">
    <source>
        <dbReference type="ARBA" id="ARBA00001936"/>
    </source>
</evidence>
<dbReference type="EMBL" id="KZ308233">
    <property type="protein sequence ID" value="KAG8225285.1"/>
    <property type="molecule type" value="Genomic_DNA"/>
</dbReference>
<dbReference type="PANTHER" id="PTHR42904:SF1">
    <property type="entry name" value="NUCLEOSIDE DIPHOSPHATE-LINKED MOIETY X MOTIF 17"/>
    <property type="match status" value="1"/>
</dbReference>
<feature type="domain" description="Nudix hydrolase" evidence="13">
    <location>
        <begin position="100"/>
        <end position="249"/>
    </location>
</feature>
<dbReference type="PANTHER" id="PTHR42904">
    <property type="entry name" value="NUDIX HYDROLASE, NUDC SUBFAMILY"/>
    <property type="match status" value="1"/>
</dbReference>
<keyword evidence="4" id="KW-0479">Metal-binding</keyword>
<evidence type="ECO:0000256" key="12">
    <source>
        <dbReference type="ARBA" id="ARBA00093663"/>
    </source>
</evidence>
<name>A0A8K0K0V1_LADFU</name>
<dbReference type="GO" id="GO:0006742">
    <property type="term" value="P:NADP+ catabolic process"/>
    <property type="evidence" value="ECO:0007669"/>
    <property type="project" value="TreeGrafter"/>
</dbReference>
<evidence type="ECO:0000256" key="10">
    <source>
        <dbReference type="ARBA" id="ARBA00093415"/>
    </source>
</evidence>
<comment type="caution">
    <text evidence="14">The sequence shown here is derived from an EMBL/GenBank/DDBJ whole genome shotgun (WGS) entry which is preliminary data.</text>
</comment>
<dbReference type="OrthoDB" id="447842at2759"/>
<dbReference type="AlphaFoldDB" id="A0A8K0K0V1"/>
<evidence type="ECO:0000313" key="14">
    <source>
        <dbReference type="EMBL" id="KAG8225285.1"/>
    </source>
</evidence>
<evidence type="ECO:0000256" key="3">
    <source>
        <dbReference type="ARBA" id="ARBA00005582"/>
    </source>
</evidence>
<comment type="similarity">
    <text evidence="3">Belongs to the Nudix hydrolase family.</text>
</comment>
<evidence type="ECO:0000256" key="6">
    <source>
        <dbReference type="ARBA" id="ARBA00022842"/>
    </source>
</evidence>
<keyword evidence="7" id="KW-0464">Manganese</keyword>
<organism evidence="14 15">
    <name type="scientific">Ladona fulva</name>
    <name type="common">Scarce chaser dragonfly</name>
    <name type="synonym">Libellula fulva</name>
    <dbReference type="NCBI Taxonomy" id="123851"/>
    <lineage>
        <taxon>Eukaryota</taxon>
        <taxon>Metazoa</taxon>
        <taxon>Ecdysozoa</taxon>
        <taxon>Arthropoda</taxon>
        <taxon>Hexapoda</taxon>
        <taxon>Insecta</taxon>
        <taxon>Pterygota</taxon>
        <taxon>Palaeoptera</taxon>
        <taxon>Odonata</taxon>
        <taxon>Epiprocta</taxon>
        <taxon>Anisoptera</taxon>
        <taxon>Libelluloidea</taxon>
        <taxon>Libellulidae</taxon>
        <taxon>Ladona</taxon>
    </lineage>
</organism>
<protein>
    <recommendedName>
        <fullName evidence="11">m7GpppN-mRNA hydrolase NUDT17</fullName>
        <ecNumber evidence="8">3.6.1.62</ecNumber>
    </recommendedName>
    <alternativeName>
        <fullName evidence="12">Nucleoside diphosphate-linked moiety X motif 17</fullName>
    </alternativeName>
</protein>
<gene>
    <name evidence="14" type="ORF">J437_LFUL001899</name>
</gene>
<comment type="catalytic activity">
    <reaction evidence="9">
        <text>a 5'-end (N(7)-methyl 5'-triphosphoguanosine)-ribonucleoside in mRNA + H2O = N(7)-methyl-GDP + a 5'-end phospho-ribonucleoside in mRNA + 2 H(+)</text>
        <dbReference type="Rhea" id="RHEA:67484"/>
        <dbReference type="Rhea" id="RHEA-COMP:15692"/>
        <dbReference type="Rhea" id="RHEA-COMP:17167"/>
        <dbReference type="ChEBI" id="CHEBI:15377"/>
        <dbReference type="ChEBI" id="CHEBI:15378"/>
        <dbReference type="ChEBI" id="CHEBI:63714"/>
        <dbReference type="ChEBI" id="CHEBI:138282"/>
        <dbReference type="ChEBI" id="CHEBI:156461"/>
        <dbReference type="EC" id="3.6.1.62"/>
    </reaction>
</comment>